<dbReference type="GO" id="GO:0016787">
    <property type="term" value="F:hydrolase activity"/>
    <property type="evidence" value="ECO:0007669"/>
    <property type="project" value="UniProtKB-KW"/>
</dbReference>
<dbReference type="Proteomes" id="UP000886005">
    <property type="component" value="Unassembled WGS sequence"/>
</dbReference>
<dbReference type="CDD" id="cd24161">
    <property type="entry name" value="NUDIX_ADPRase_Ndx2"/>
    <property type="match status" value="1"/>
</dbReference>
<dbReference type="PROSITE" id="PS00893">
    <property type="entry name" value="NUDIX_BOX"/>
    <property type="match status" value="1"/>
</dbReference>
<dbReference type="PROSITE" id="PS51462">
    <property type="entry name" value="NUDIX"/>
    <property type="match status" value="1"/>
</dbReference>
<dbReference type="GO" id="GO:0019693">
    <property type="term" value="P:ribose phosphate metabolic process"/>
    <property type="evidence" value="ECO:0007669"/>
    <property type="project" value="TreeGrafter"/>
</dbReference>
<feature type="domain" description="Nudix hydrolase" evidence="8">
    <location>
        <begin position="44"/>
        <end position="172"/>
    </location>
</feature>
<organism evidence="9">
    <name type="scientific">Caldithrix abyssi</name>
    <dbReference type="NCBI Taxonomy" id="187145"/>
    <lineage>
        <taxon>Bacteria</taxon>
        <taxon>Pseudomonadati</taxon>
        <taxon>Calditrichota</taxon>
        <taxon>Calditrichia</taxon>
        <taxon>Calditrichales</taxon>
        <taxon>Calditrichaceae</taxon>
        <taxon>Caldithrix</taxon>
    </lineage>
</organism>
<evidence type="ECO:0000256" key="6">
    <source>
        <dbReference type="ARBA" id="ARBA00032162"/>
    </source>
</evidence>
<sequence length="188" mass="21766">MNMPRTNPWKTLSTKEIYKNPWIRLREDQVITPAGRPGIYSVVEARPAIGIVPLTANLETYLVGQYRYPLSTYSWEIPEGGGLEGEDTLEGARRELKEETGLSANRWEFLGTLYTSNCFTNEVGYVYLAEELTEGLSRPDETEELQIRRLPFEQVWRMVMDQEIRDALAVISLTRVYFYLKQEGRISF</sequence>
<evidence type="ECO:0000256" key="4">
    <source>
        <dbReference type="ARBA" id="ARBA00016377"/>
    </source>
</evidence>
<dbReference type="SUPFAM" id="SSF55811">
    <property type="entry name" value="Nudix"/>
    <property type="match status" value="1"/>
</dbReference>
<dbReference type="GO" id="GO:0006753">
    <property type="term" value="P:nucleoside phosphate metabolic process"/>
    <property type="evidence" value="ECO:0007669"/>
    <property type="project" value="TreeGrafter"/>
</dbReference>
<reference evidence="9" key="1">
    <citation type="journal article" date="2020" name="mSystems">
        <title>Genome- and Community-Level Interaction Insights into Carbon Utilization and Element Cycling Functions of Hydrothermarchaeota in Hydrothermal Sediment.</title>
        <authorList>
            <person name="Zhou Z."/>
            <person name="Liu Y."/>
            <person name="Xu W."/>
            <person name="Pan J."/>
            <person name="Luo Z.H."/>
            <person name="Li M."/>
        </authorList>
    </citation>
    <scope>NUCLEOTIDE SEQUENCE [LARGE SCALE GENOMIC DNA]</scope>
    <source>
        <strain evidence="9">HyVt-456</strain>
    </source>
</reference>
<dbReference type="PANTHER" id="PTHR11839:SF18">
    <property type="entry name" value="NUDIX HYDROLASE DOMAIN-CONTAINING PROTEIN"/>
    <property type="match status" value="1"/>
</dbReference>
<evidence type="ECO:0000256" key="3">
    <source>
        <dbReference type="ARBA" id="ARBA00007275"/>
    </source>
</evidence>
<evidence type="ECO:0000313" key="9">
    <source>
        <dbReference type="EMBL" id="HED10874.1"/>
    </source>
</evidence>
<dbReference type="InterPro" id="IPR020084">
    <property type="entry name" value="NUDIX_hydrolase_CS"/>
</dbReference>
<dbReference type="Gene3D" id="3.90.79.10">
    <property type="entry name" value="Nucleoside Triphosphate Pyrophosphohydrolase"/>
    <property type="match status" value="1"/>
</dbReference>
<keyword evidence="5 9" id="KW-0378">Hydrolase</keyword>
<dbReference type="InterPro" id="IPR000086">
    <property type="entry name" value="NUDIX_hydrolase_dom"/>
</dbReference>
<protein>
    <recommendedName>
        <fullName evidence="4">GDP-mannose pyrophosphatase</fullName>
    </recommendedName>
    <alternativeName>
        <fullName evidence="6">GDP-mannose hydrolase</fullName>
    </alternativeName>
    <alternativeName>
        <fullName evidence="7">GDPMK</fullName>
    </alternativeName>
</protein>
<dbReference type="Pfam" id="PF00293">
    <property type="entry name" value="NUDIX"/>
    <property type="match status" value="1"/>
</dbReference>
<dbReference type="AlphaFoldDB" id="A0A7V1M078"/>
<accession>A0A7V1M078</accession>
<evidence type="ECO:0000256" key="5">
    <source>
        <dbReference type="ARBA" id="ARBA00022801"/>
    </source>
</evidence>
<dbReference type="GO" id="GO:0005829">
    <property type="term" value="C:cytosol"/>
    <property type="evidence" value="ECO:0007669"/>
    <property type="project" value="TreeGrafter"/>
</dbReference>
<gene>
    <name evidence="9" type="ORF">ENJ10_09320</name>
</gene>
<evidence type="ECO:0000259" key="8">
    <source>
        <dbReference type="PROSITE" id="PS51462"/>
    </source>
</evidence>
<comment type="catalytic activity">
    <reaction evidence="1">
        <text>GDP-alpha-D-mannose + H2O = alpha-D-mannose 1-phosphate + GMP + 2 H(+)</text>
        <dbReference type="Rhea" id="RHEA:27978"/>
        <dbReference type="ChEBI" id="CHEBI:15377"/>
        <dbReference type="ChEBI" id="CHEBI:15378"/>
        <dbReference type="ChEBI" id="CHEBI:57527"/>
        <dbReference type="ChEBI" id="CHEBI:58115"/>
        <dbReference type="ChEBI" id="CHEBI:58409"/>
    </reaction>
</comment>
<dbReference type="InterPro" id="IPR015797">
    <property type="entry name" value="NUDIX_hydrolase-like_dom_sf"/>
</dbReference>
<name>A0A7V1M078_CALAY</name>
<evidence type="ECO:0000256" key="7">
    <source>
        <dbReference type="ARBA" id="ARBA00032272"/>
    </source>
</evidence>
<comment type="caution">
    <text evidence="9">The sequence shown here is derived from an EMBL/GenBank/DDBJ whole genome shotgun (WGS) entry which is preliminary data.</text>
</comment>
<comment type="similarity">
    <text evidence="3">Belongs to the Nudix hydrolase family. NudK subfamily.</text>
</comment>
<evidence type="ECO:0000256" key="1">
    <source>
        <dbReference type="ARBA" id="ARBA00000847"/>
    </source>
</evidence>
<proteinExistence type="inferred from homology"/>
<comment type="cofactor">
    <cofactor evidence="2">
        <name>Mg(2+)</name>
        <dbReference type="ChEBI" id="CHEBI:18420"/>
    </cofactor>
</comment>
<dbReference type="EMBL" id="DRLD01000259">
    <property type="protein sequence ID" value="HED10874.1"/>
    <property type="molecule type" value="Genomic_DNA"/>
</dbReference>
<evidence type="ECO:0000256" key="2">
    <source>
        <dbReference type="ARBA" id="ARBA00001946"/>
    </source>
</evidence>
<dbReference type="PANTHER" id="PTHR11839">
    <property type="entry name" value="UDP/ADP-SUGAR PYROPHOSPHATASE"/>
    <property type="match status" value="1"/>
</dbReference>